<feature type="transmembrane region" description="Helical" evidence="6">
    <location>
        <begin position="243"/>
        <end position="264"/>
    </location>
</feature>
<feature type="transmembrane region" description="Helical" evidence="6">
    <location>
        <begin position="201"/>
        <end position="223"/>
    </location>
</feature>
<dbReference type="PANTHER" id="PTHR10010">
    <property type="entry name" value="SOLUTE CARRIER FAMILY 34 SODIUM PHOSPHATE , MEMBER 2-RELATED"/>
    <property type="match status" value="1"/>
</dbReference>
<organism evidence="7">
    <name type="scientific">Campylobacter sp. CCS1377</name>
    <dbReference type="NCBI Taxonomy" id="3158229"/>
    <lineage>
        <taxon>Bacteria</taxon>
        <taxon>Pseudomonadati</taxon>
        <taxon>Campylobacterota</taxon>
        <taxon>Epsilonproteobacteria</taxon>
        <taxon>Campylobacterales</taxon>
        <taxon>Campylobacteraceae</taxon>
        <taxon>Campylobacter</taxon>
    </lineage>
</organism>
<keyword evidence="2" id="KW-1003">Cell membrane</keyword>
<comment type="subcellular location">
    <subcellularLocation>
        <location evidence="1">Cell membrane</location>
        <topology evidence="1">Multi-pass membrane protein</topology>
    </subcellularLocation>
</comment>
<feature type="transmembrane region" description="Helical" evidence="6">
    <location>
        <begin position="106"/>
        <end position="131"/>
    </location>
</feature>
<keyword evidence="4 6" id="KW-1133">Transmembrane helix</keyword>
<dbReference type="AlphaFoldDB" id="A0AAU7E7M8"/>
<feature type="transmembrane region" description="Helical" evidence="6">
    <location>
        <begin position="138"/>
        <end position="154"/>
    </location>
</feature>
<accession>A0AAU7E7M8</accession>
<dbReference type="GO" id="GO:0005436">
    <property type="term" value="F:sodium:phosphate symporter activity"/>
    <property type="evidence" value="ECO:0007669"/>
    <property type="project" value="InterPro"/>
</dbReference>
<sequence>MIKQSQSPLLFRISLSIILALILLFILIKNINFLTLCTGICIFLFAMMLLQESFKILSGSFLDIFVSKMTDKNYKSFLFGLTLSTLVQSSGLVSIIAISFLSAKLITLAAGIAMIYGVNLSTAGSAWIVGYLGVKSQISLFAMPLIVFGVIFFLNKHKKIKGFGLFLLSLGFLFLGISYMKEGFGNFKDSIDISKYQMQGFLGLITYVFIGLIITVITQSSHATLTLAITALSVGQISYENSIALAIGANVGSTMMTIIGSLNSNIEGKKLTVTHVLFNLIAAVLSIIFIKYYLEFTDILSLWLGILDNDYVLKLAVFTTIFNVIGVILLYPFISQMCAFLNYIVKENPKKSSGDKTKYLNNSALEFSDSALEVLYLESKHLLNNAFSIVAKMISLEPADIYSKDEVKAIIEQRNKPLEESFETLYHNRFKNIYSEIIDFAVRATNEGENSKHTTQFMDIRRANLFMATAVKDAKDLQENILKFAFSNNEIIKNEYSHLRRNLLRMLRLLKDMIESSDIDHLNQINSDLELNVKKYDAISSHSLDSLIRYKRITDSMATSIMNDTALARSIAKDLMHASKILTRFKNKNFEKNT</sequence>
<feature type="transmembrane region" description="Helical" evidence="6">
    <location>
        <begin position="314"/>
        <end position="334"/>
    </location>
</feature>
<gene>
    <name evidence="7" type="ORF">AAH949_09155</name>
</gene>
<evidence type="ECO:0000256" key="3">
    <source>
        <dbReference type="ARBA" id="ARBA00022692"/>
    </source>
</evidence>
<evidence type="ECO:0000313" key="7">
    <source>
        <dbReference type="EMBL" id="XBJ29227.1"/>
    </source>
</evidence>
<proteinExistence type="predicted"/>
<dbReference type="RefSeq" id="WP_348518575.1">
    <property type="nucleotide sequence ID" value="NZ_CP155620.1"/>
</dbReference>
<protein>
    <submittedName>
        <fullName evidence="7">Na/Pi symporter</fullName>
    </submittedName>
</protein>
<evidence type="ECO:0000256" key="2">
    <source>
        <dbReference type="ARBA" id="ARBA00022475"/>
    </source>
</evidence>
<dbReference type="InterPro" id="IPR003841">
    <property type="entry name" value="Na/Pi_transpt"/>
</dbReference>
<dbReference type="GO" id="GO:0005886">
    <property type="term" value="C:plasma membrane"/>
    <property type="evidence" value="ECO:0007669"/>
    <property type="project" value="UniProtKB-SubCell"/>
</dbReference>
<feature type="transmembrane region" description="Helical" evidence="6">
    <location>
        <begin position="276"/>
        <end position="294"/>
    </location>
</feature>
<evidence type="ECO:0000256" key="6">
    <source>
        <dbReference type="SAM" id="Phobius"/>
    </source>
</evidence>
<feature type="transmembrane region" description="Helical" evidence="6">
    <location>
        <begin position="9"/>
        <end position="27"/>
    </location>
</feature>
<evidence type="ECO:0000256" key="1">
    <source>
        <dbReference type="ARBA" id="ARBA00004651"/>
    </source>
</evidence>
<keyword evidence="5 6" id="KW-0472">Membrane</keyword>
<feature type="transmembrane region" description="Helical" evidence="6">
    <location>
        <begin position="33"/>
        <end position="50"/>
    </location>
</feature>
<name>A0AAU7E7M8_9BACT</name>
<dbReference type="NCBIfam" id="NF037997">
    <property type="entry name" value="Na_Pi_symport"/>
    <property type="match status" value="1"/>
</dbReference>
<feature type="transmembrane region" description="Helical" evidence="6">
    <location>
        <begin position="160"/>
        <end position="180"/>
    </location>
</feature>
<keyword evidence="3 6" id="KW-0812">Transmembrane</keyword>
<reference evidence="7" key="1">
    <citation type="submission" date="2024-05" db="EMBL/GenBank/DDBJ databases">
        <title>Campylobacter coli isolated from environmental waters in Slovenia.</title>
        <authorList>
            <person name="Zautner A.E."/>
            <person name="Bunk B."/>
            <person name="Riedel T."/>
            <person name="Sproeer C."/>
        </authorList>
    </citation>
    <scope>NUCLEOTIDE SEQUENCE</scope>
    <source>
        <strain evidence="7">CCS1377</strain>
    </source>
</reference>
<dbReference type="PANTHER" id="PTHR10010:SF46">
    <property type="entry name" value="SODIUM-DEPENDENT PHOSPHATE TRANSPORT PROTEIN 2B"/>
    <property type="match status" value="1"/>
</dbReference>
<dbReference type="GO" id="GO:0044341">
    <property type="term" value="P:sodium-dependent phosphate transport"/>
    <property type="evidence" value="ECO:0007669"/>
    <property type="project" value="InterPro"/>
</dbReference>
<dbReference type="Pfam" id="PF02690">
    <property type="entry name" value="Na_Pi_cotrans"/>
    <property type="match status" value="2"/>
</dbReference>
<evidence type="ECO:0000256" key="5">
    <source>
        <dbReference type="ARBA" id="ARBA00023136"/>
    </source>
</evidence>
<dbReference type="EMBL" id="CP155620">
    <property type="protein sequence ID" value="XBJ29227.1"/>
    <property type="molecule type" value="Genomic_DNA"/>
</dbReference>
<evidence type="ECO:0000256" key="4">
    <source>
        <dbReference type="ARBA" id="ARBA00022989"/>
    </source>
</evidence>
<feature type="transmembrane region" description="Helical" evidence="6">
    <location>
        <begin position="77"/>
        <end position="100"/>
    </location>
</feature>